<proteinExistence type="predicted"/>
<feature type="domain" description="Beta-Casp" evidence="3">
    <location>
        <begin position="259"/>
        <end position="384"/>
    </location>
</feature>
<dbReference type="Pfam" id="PF07521">
    <property type="entry name" value="RMMBL"/>
    <property type="match status" value="1"/>
</dbReference>
<dbReference type="InterPro" id="IPR022712">
    <property type="entry name" value="Beta_Casp"/>
</dbReference>
<sequence>MILLKDSPWETSLRTVLMKQIARITFCGGTGSVTGANFLLEADGQKILVDCGLTQGLKVADDINWDPFPYDSKAIDILFITHAHVDHLGRVPKLVSEGFRGKIYSTEPTRALSGPMLEDTAGILSKNTELHLDKIYTEENIKLALSLWQGFKYHETIKITENLEVSFLNAGHILGSAMVQFIFSGKKILFTGDLGNSPSMLLPDTEKITDVDYLIMESVYGDRNHESRDDRRKFLEETIEDNYKRKGTLIIPTFSLERSQELLFEFNALVENNRIPVMPIFLDSPLAIRLTEVFKQFKSYFNENAQKAMSHDKYLFDFPGLHNTLKSEESRMIGNVPNPKIVIAGSGMSTGGRIVHHERHYLPDPNNTLLLIGYQTVGSPGRLIQEGIKTVRISGEDVVVRAHIVTILGYSGHKDSDGLLNFVGDMQDSVKKVFVVMGEPKSSMFLAQKLRDNLGIEAYAPEQGSTVSLSC</sequence>
<comment type="caution">
    <text evidence="4">The sequence shown here is derived from an EMBL/GenBank/DDBJ whole genome shotgun (WGS) entry which is preliminary data.</text>
</comment>
<evidence type="ECO:0000313" key="4">
    <source>
        <dbReference type="EMBL" id="OGI93660.1"/>
    </source>
</evidence>
<evidence type="ECO:0000256" key="1">
    <source>
        <dbReference type="ARBA" id="ARBA00022801"/>
    </source>
</evidence>
<dbReference type="Gene3D" id="3.60.15.10">
    <property type="entry name" value="Ribonuclease Z/Hydroxyacylglutathione hydrolase-like"/>
    <property type="match status" value="1"/>
</dbReference>
<evidence type="ECO:0000259" key="3">
    <source>
        <dbReference type="SMART" id="SM01027"/>
    </source>
</evidence>
<dbReference type="InterPro" id="IPR036866">
    <property type="entry name" value="RibonucZ/Hydroxyglut_hydro"/>
</dbReference>
<evidence type="ECO:0008006" key="6">
    <source>
        <dbReference type="Google" id="ProtNLM"/>
    </source>
</evidence>
<dbReference type="CDD" id="cd16295">
    <property type="entry name" value="TTHA0252-CPSF-like_MBL-fold"/>
    <property type="match status" value="1"/>
</dbReference>
<dbReference type="SMART" id="SM01027">
    <property type="entry name" value="Beta-Casp"/>
    <property type="match status" value="1"/>
</dbReference>
<name>A0A1F6XHJ6_9BACT</name>
<protein>
    <recommendedName>
        <fullName evidence="6">MBL fold hydrolase</fullName>
    </recommendedName>
</protein>
<reference evidence="4 5" key="1">
    <citation type="journal article" date="2016" name="Nat. Commun.">
        <title>Thousands of microbial genomes shed light on interconnected biogeochemical processes in an aquifer system.</title>
        <authorList>
            <person name="Anantharaman K."/>
            <person name="Brown C.T."/>
            <person name="Hug L.A."/>
            <person name="Sharon I."/>
            <person name="Castelle C.J."/>
            <person name="Probst A.J."/>
            <person name="Thomas B.C."/>
            <person name="Singh A."/>
            <person name="Wilkins M.J."/>
            <person name="Karaoz U."/>
            <person name="Brodie E.L."/>
            <person name="Williams K.H."/>
            <person name="Hubbard S.S."/>
            <person name="Banfield J.F."/>
        </authorList>
    </citation>
    <scope>NUCLEOTIDE SEQUENCE [LARGE SCALE GENOMIC DNA]</scope>
</reference>
<evidence type="ECO:0000259" key="2">
    <source>
        <dbReference type="SMART" id="SM00849"/>
    </source>
</evidence>
<dbReference type="SUPFAM" id="SSF56281">
    <property type="entry name" value="Metallo-hydrolase/oxidoreductase"/>
    <property type="match status" value="1"/>
</dbReference>
<keyword evidence="1" id="KW-0378">Hydrolase</keyword>
<dbReference type="InterPro" id="IPR011108">
    <property type="entry name" value="RMMBL"/>
</dbReference>
<accession>A0A1F6XHJ6</accession>
<dbReference type="GO" id="GO:0004521">
    <property type="term" value="F:RNA endonuclease activity"/>
    <property type="evidence" value="ECO:0007669"/>
    <property type="project" value="TreeGrafter"/>
</dbReference>
<dbReference type="Gene3D" id="3.40.50.10890">
    <property type="match status" value="1"/>
</dbReference>
<dbReference type="PANTHER" id="PTHR11203:SF37">
    <property type="entry name" value="INTEGRATOR COMPLEX SUBUNIT 11"/>
    <property type="match status" value="1"/>
</dbReference>
<gene>
    <name evidence="4" type="ORF">A3A03_00545</name>
</gene>
<feature type="domain" description="Metallo-beta-lactamase" evidence="2">
    <location>
        <begin position="34"/>
        <end position="254"/>
    </location>
</feature>
<dbReference type="InterPro" id="IPR050698">
    <property type="entry name" value="MBL"/>
</dbReference>
<dbReference type="Proteomes" id="UP000176629">
    <property type="component" value="Unassembled WGS sequence"/>
</dbReference>
<dbReference type="AlphaFoldDB" id="A0A1F6XHJ6"/>
<evidence type="ECO:0000313" key="5">
    <source>
        <dbReference type="Proteomes" id="UP000176629"/>
    </source>
</evidence>
<dbReference type="PANTHER" id="PTHR11203">
    <property type="entry name" value="CLEAVAGE AND POLYADENYLATION SPECIFICITY FACTOR FAMILY MEMBER"/>
    <property type="match status" value="1"/>
</dbReference>
<dbReference type="GO" id="GO:0016787">
    <property type="term" value="F:hydrolase activity"/>
    <property type="evidence" value="ECO:0007669"/>
    <property type="project" value="UniProtKB-KW"/>
</dbReference>
<dbReference type="STRING" id="1801773.A3A03_00545"/>
<dbReference type="SMART" id="SM00849">
    <property type="entry name" value="Lactamase_B"/>
    <property type="match status" value="1"/>
</dbReference>
<dbReference type="EMBL" id="MFUX01000040">
    <property type="protein sequence ID" value="OGI93660.1"/>
    <property type="molecule type" value="Genomic_DNA"/>
</dbReference>
<dbReference type="InterPro" id="IPR001279">
    <property type="entry name" value="Metallo-B-lactamas"/>
</dbReference>
<organism evidence="4 5">
    <name type="scientific">Candidatus Nomurabacteria bacterium RIFCSPLOWO2_01_FULL_40_18</name>
    <dbReference type="NCBI Taxonomy" id="1801773"/>
    <lineage>
        <taxon>Bacteria</taxon>
        <taxon>Candidatus Nomuraibacteriota</taxon>
    </lineage>
</organism>
<dbReference type="Pfam" id="PF16661">
    <property type="entry name" value="Lactamase_B_6"/>
    <property type="match status" value="1"/>
</dbReference>
<dbReference type="Pfam" id="PF10996">
    <property type="entry name" value="Beta-Casp"/>
    <property type="match status" value="1"/>
</dbReference>